<dbReference type="EMBL" id="MBTG01000015">
    <property type="protein sequence ID" value="OPH56683.1"/>
    <property type="molecule type" value="Genomic_DNA"/>
</dbReference>
<dbReference type="Gene3D" id="3.90.550.10">
    <property type="entry name" value="Spore Coat Polysaccharide Biosynthesis Protein SpsA, Chain A"/>
    <property type="match status" value="1"/>
</dbReference>
<dbReference type="STRING" id="1469647.BC351_27465"/>
<protein>
    <submittedName>
        <fullName evidence="5">Glycosyl transferase family 2</fullName>
    </submittedName>
</protein>
<accession>A0A1V4HJ06</accession>
<dbReference type="CDD" id="cd00761">
    <property type="entry name" value="Glyco_tranf_GTA_type"/>
    <property type="match status" value="1"/>
</dbReference>
<dbReference type="InterPro" id="IPR029044">
    <property type="entry name" value="Nucleotide-diphossugar_trans"/>
</dbReference>
<dbReference type="InterPro" id="IPR001173">
    <property type="entry name" value="Glyco_trans_2-like"/>
</dbReference>
<dbReference type="Proteomes" id="UP000190626">
    <property type="component" value="Unassembled WGS sequence"/>
</dbReference>
<dbReference type="SUPFAM" id="SSF53448">
    <property type="entry name" value="Nucleotide-diphospho-sugar transferases"/>
    <property type="match status" value="1"/>
</dbReference>
<dbReference type="RefSeq" id="WP_079414145.1">
    <property type="nucleotide sequence ID" value="NZ_MBTG01000015.1"/>
</dbReference>
<evidence type="ECO:0000313" key="5">
    <source>
        <dbReference type="EMBL" id="OPH56683.1"/>
    </source>
</evidence>
<evidence type="ECO:0000256" key="1">
    <source>
        <dbReference type="ARBA" id="ARBA00006739"/>
    </source>
</evidence>
<dbReference type="GO" id="GO:0016757">
    <property type="term" value="F:glycosyltransferase activity"/>
    <property type="evidence" value="ECO:0007669"/>
    <property type="project" value="UniProtKB-KW"/>
</dbReference>
<proteinExistence type="inferred from homology"/>
<evidence type="ECO:0000256" key="3">
    <source>
        <dbReference type="ARBA" id="ARBA00022679"/>
    </source>
</evidence>
<organism evidence="5 6">
    <name type="scientific">Paenibacillus ferrarius</name>
    <dbReference type="NCBI Taxonomy" id="1469647"/>
    <lineage>
        <taxon>Bacteria</taxon>
        <taxon>Bacillati</taxon>
        <taxon>Bacillota</taxon>
        <taxon>Bacilli</taxon>
        <taxon>Bacillales</taxon>
        <taxon>Paenibacillaceae</taxon>
        <taxon>Paenibacillus</taxon>
    </lineage>
</organism>
<comment type="similarity">
    <text evidence="1">Belongs to the glycosyltransferase 2 family.</text>
</comment>
<feature type="domain" description="Glycosyltransferase 2-like" evidence="4">
    <location>
        <begin position="6"/>
        <end position="140"/>
    </location>
</feature>
<evidence type="ECO:0000313" key="6">
    <source>
        <dbReference type="Proteomes" id="UP000190626"/>
    </source>
</evidence>
<dbReference type="PANTHER" id="PTHR22916:SF51">
    <property type="entry name" value="GLYCOSYLTRANSFERASE EPSH-RELATED"/>
    <property type="match status" value="1"/>
</dbReference>
<reference evidence="6" key="1">
    <citation type="submission" date="2016-07" db="EMBL/GenBank/DDBJ databases">
        <authorList>
            <person name="Florea S."/>
            <person name="Webb J.S."/>
            <person name="Jaromczyk J."/>
            <person name="Schardl C.L."/>
        </authorList>
    </citation>
    <scope>NUCLEOTIDE SEQUENCE [LARGE SCALE GENOMIC DNA]</scope>
    <source>
        <strain evidence="6">CY1</strain>
    </source>
</reference>
<dbReference type="OrthoDB" id="396512at2"/>
<gene>
    <name evidence="5" type="ORF">BC351_27465</name>
</gene>
<evidence type="ECO:0000256" key="2">
    <source>
        <dbReference type="ARBA" id="ARBA00022676"/>
    </source>
</evidence>
<keyword evidence="6" id="KW-1185">Reference proteome</keyword>
<dbReference type="PANTHER" id="PTHR22916">
    <property type="entry name" value="GLYCOSYLTRANSFERASE"/>
    <property type="match status" value="1"/>
</dbReference>
<evidence type="ECO:0000259" key="4">
    <source>
        <dbReference type="Pfam" id="PF00535"/>
    </source>
</evidence>
<sequence>MNPKVSVVIPVYNAEKFLVPCVESLLAQTLRECEFIFINDGSSDGSQQIIESFCKKDSRIRLINQTNQGVSMARNKGLEAAAGEYIGFVDADDYVDADMYETFYHAAKQEDYDVVISNFESEMEGRRVITRYPFPAHTSLPRVYIEREILPFFLKSDQLNTACNKLYKRITIVGNEVKFPEKVALGEDGMFNMQFFKYAAHAMYLDYSGYHYREVAGSATRNILEKDYFQRALEVYTMDVPDMIVSYIEPLAYKQLRSIKLINSVMAYVNVYLKSSNTLSFSQRLRYVSTMIANPHVREALPIYYREVYGTLGRYERFIINMIRKKSTLGLYCGTRYSSIRNKTS</sequence>
<dbReference type="AlphaFoldDB" id="A0A1V4HJ06"/>
<dbReference type="Pfam" id="PF00535">
    <property type="entry name" value="Glycos_transf_2"/>
    <property type="match status" value="1"/>
</dbReference>
<keyword evidence="2" id="KW-0328">Glycosyltransferase</keyword>
<keyword evidence="3 5" id="KW-0808">Transferase</keyword>
<name>A0A1V4HJ06_9BACL</name>
<comment type="caution">
    <text evidence="5">The sequence shown here is derived from an EMBL/GenBank/DDBJ whole genome shotgun (WGS) entry which is preliminary data.</text>
</comment>